<evidence type="ECO:0000313" key="3">
    <source>
        <dbReference type="Proteomes" id="UP000789706"/>
    </source>
</evidence>
<keyword evidence="3" id="KW-1185">Reference proteome</keyword>
<dbReference type="EMBL" id="CAJVPK010000103">
    <property type="protein sequence ID" value="CAG8449359.1"/>
    <property type="molecule type" value="Genomic_DNA"/>
</dbReference>
<organism evidence="2 3">
    <name type="scientific">Diversispora eburnea</name>
    <dbReference type="NCBI Taxonomy" id="1213867"/>
    <lineage>
        <taxon>Eukaryota</taxon>
        <taxon>Fungi</taxon>
        <taxon>Fungi incertae sedis</taxon>
        <taxon>Mucoromycota</taxon>
        <taxon>Glomeromycotina</taxon>
        <taxon>Glomeromycetes</taxon>
        <taxon>Diversisporales</taxon>
        <taxon>Diversisporaceae</taxon>
        <taxon>Diversispora</taxon>
    </lineage>
</organism>
<dbReference type="AlphaFoldDB" id="A0A9N8VAA8"/>
<name>A0A9N8VAA8_9GLOM</name>
<dbReference type="OrthoDB" id="204638at2759"/>
<dbReference type="Proteomes" id="UP000789706">
    <property type="component" value="Unassembled WGS sequence"/>
</dbReference>
<comment type="caution">
    <text evidence="2">The sequence shown here is derived from an EMBL/GenBank/DDBJ whole genome shotgun (WGS) entry which is preliminary data.</text>
</comment>
<evidence type="ECO:0000256" key="1">
    <source>
        <dbReference type="SAM" id="MobiDB-lite"/>
    </source>
</evidence>
<accession>A0A9N8VAA8</accession>
<feature type="region of interest" description="Disordered" evidence="1">
    <location>
        <begin position="125"/>
        <end position="146"/>
    </location>
</feature>
<reference evidence="2" key="1">
    <citation type="submission" date="2021-06" db="EMBL/GenBank/DDBJ databases">
        <authorList>
            <person name="Kallberg Y."/>
            <person name="Tangrot J."/>
            <person name="Rosling A."/>
        </authorList>
    </citation>
    <scope>NUCLEOTIDE SEQUENCE</scope>
    <source>
        <strain evidence="2">AZ414A</strain>
    </source>
</reference>
<gene>
    <name evidence="2" type="ORF">DEBURN_LOCUS2024</name>
</gene>
<sequence length="146" mass="16181">MKLYDSKNLEVIDGSFINAFGSHVYDLKFNSNLLIALDLSNSEKCVGVNCSNNPSLSKITFPNSFDPVLFECRDTSLDQVTVSDCQKNTFLPRNNATSIVKTTTTTVTATPTSNNNLARTRSPEIRNAKEDIINEEESENVEEGHD</sequence>
<protein>
    <submittedName>
        <fullName evidence="2">2702_t:CDS:1</fullName>
    </submittedName>
</protein>
<proteinExistence type="predicted"/>
<feature type="compositionally biased region" description="Acidic residues" evidence="1">
    <location>
        <begin position="133"/>
        <end position="146"/>
    </location>
</feature>
<evidence type="ECO:0000313" key="2">
    <source>
        <dbReference type="EMBL" id="CAG8449359.1"/>
    </source>
</evidence>